<dbReference type="Proteomes" id="UP000183843">
    <property type="component" value="Unassembled WGS sequence"/>
</dbReference>
<dbReference type="RefSeq" id="WP_074817295.1">
    <property type="nucleotide sequence ID" value="NZ_FOJX01000015.1"/>
</dbReference>
<sequence length="81" mass="9538">MQRIEIHNLGATKHFESEIRDFNIYIGEQATGKSTISKCVFFFRLIKESIVDFLFKDITELESIKNKRFPSGMNHHVKTYL</sequence>
<name>A0A1I0YK94_SELRU</name>
<evidence type="ECO:0000313" key="2">
    <source>
        <dbReference type="Proteomes" id="UP000183843"/>
    </source>
</evidence>
<dbReference type="AlphaFoldDB" id="A0A1I0YK94"/>
<organism evidence="1 2">
    <name type="scientific">Selenomonas ruminantium</name>
    <dbReference type="NCBI Taxonomy" id="971"/>
    <lineage>
        <taxon>Bacteria</taxon>
        <taxon>Bacillati</taxon>
        <taxon>Bacillota</taxon>
        <taxon>Negativicutes</taxon>
        <taxon>Selenomonadales</taxon>
        <taxon>Selenomonadaceae</taxon>
        <taxon>Selenomonas</taxon>
    </lineage>
</organism>
<reference evidence="1 2" key="1">
    <citation type="submission" date="2016-10" db="EMBL/GenBank/DDBJ databases">
        <authorList>
            <person name="de Groot N.N."/>
        </authorList>
    </citation>
    <scope>NUCLEOTIDE SEQUENCE [LARGE SCALE GENOMIC DNA]</scope>
    <source>
        <strain evidence="1 2">L14</strain>
    </source>
</reference>
<dbReference type="EMBL" id="FOJX01000015">
    <property type="protein sequence ID" value="SFB13809.1"/>
    <property type="molecule type" value="Genomic_DNA"/>
</dbReference>
<evidence type="ECO:0000313" key="1">
    <source>
        <dbReference type="EMBL" id="SFB13809.1"/>
    </source>
</evidence>
<gene>
    <name evidence="1" type="ORF">SAMN05216587_11523</name>
</gene>
<accession>A0A1I0YK94</accession>
<evidence type="ECO:0008006" key="3">
    <source>
        <dbReference type="Google" id="ProtNLM"/>
    </source>
</evidence>
<proteinExistence type="predicted"/>
<protein>
    <recommendedName>
        <fullName evidence="3">AAA domain-containing protein</fullName>
    </recommendedName>
</protein>